<dbReference type="KEGG" id="tbg:TbgDal_XI10430"/>
<reference evidence="6" key="1">
    <citation type="journal article" date="2010" name="PLoS Negl. Trop. Dis.">
        <title>The genome sequence of Trypanosoma brucei gambiense, causative agent of chronic human african trypanosomiasis.</title>
        <authorList>
            <person name="Jackson A.P."/>
            <person name="Sanders M."/>
            <person name="Berry A."/>
            <person name="McQuillan J."/>
            <person name="Aslett M.A."/>
            <person name="Quail M.A."/>
            <person name="Chukualim B."/>
            <person name="Capewell P."/>
            <person name="MacLeod A."/>
            <person name="Melville S.E."/>
            <person name="Gibson W."/>
            <person name="Barry J.D."/>
            <person name="Berriman M."/>
            <person name="Hertz-Fowler C."/>
        </authorList>
    </citation>
    <scope>NUCLEOTIDE SEQUENCE [LARGE SCALE GENOMIC DNA]</scope>
    <source>
        <strain evidence="6">MHOM/CI/86/DAL972</strain>
    </source>
</reference>
<protein>
    <submittedName>
        <fullName evidence="5">tRNA pseudouridine synthase, putative</fullName>
        <ecNumber evidence="5">4.2.1.70</ecNumber>
    </submittedName>
</protein>
<dbReference type="Proteomes" id="UP000002316">
    <property type="component" value="Chromosome 11"/>
</dbReference>
<evidence type="ECO:0000256" key="3">
    <source>
        <dbReference type="SAM" id="MobiDB-lite"/>
    </source>
</evidence>
<sequence>MLVAFFSYSLPPLSYFTRVFVAKMRVGWTTRSPVKSKWIWELEPSRLHAIDFFTYRLGLFSDPSTKCTRKVAVDGSNGKISNKKRNANRLNKLSEPLNPIPSPYGGELTKAHNTAGDGCSRIFSFSPLKLMQRMMREWEEQQRELSSRDEEIMAREEAQMASIMKHPSALFGDEAAVLYKFGMGAFVSPNAPGFSGIFRQHWKDFLVTEMVYDSEGEDGKPLSRELDWTIPALPDCFRSVDESDTKYVHGGSTTSGENRINSFFTVDIGGQLKQIMKEDSGEGDSKRTGVEPLTGNPSGAASRNKSRLEGNGQDEDSSEFRTGKFYLQCYLRKQHIAHSVALSNIAQTLRMHPSCISVAGIKDYIGDTLQRVRLQNVTPASALEANRVFRKKKWAMTLSDFSYHTEPLFPGRLFGNHFKIVLRDVTVPKACIQQAVYELQTHGFPNYYGCQRFSWFGGTNDAAFAILNQNWLAFAFRFLGYTSRELTLRELLQREKKYPNPVQDEYRRNIVRRLRSIAIEPSELDTAPFLACPSLGAPLTATDGGPVSKKQELILLQLQGAYLDLSVMSRRLTAQRLCSYLWNQVLTLRLHHFGGKEVLEGDMVLPEVLRRVQTSPEERTDWYRQGIHLVETEEERERTSIMNVIHPGFSFNSMRLPQNAVGEYFLQVCQKYHLEWHSRHSRLGIHDFFEPPRPIIRKPMNLRYDYDTESCKLTLEFSLERGSYANVVLTELMKQARCVGSSDILTLPAPDAMWELGNRDPGYVTSLQDIYEGFQDGVGFVNEEHVLPFVGDVKPWDYNTGPLFLPESADPVRKAHRWGSRHLIRNMARREQDEEEMRLRLFEKPLAKTLKDGEVSCYAGHTVPLPPNAKAKRIFFKVLRRQRRYPGAPKTTPRIKRGAEVQRRETARVPFKTINKNTWNVTW</sequence>
<name>D0A8C3_TRYB9</name>
<keyword evidence="2" id="KW-0413">Isomerase</keyword>
<dbReference type="SUPFAM" id="SSF55120">
    <property type="entry name" value="Pseudouridine synthase"/>
    <property type="match status" value="1"/>
</dbReference>
<dbReference type="VEuPathDB" id="TriTrypDB:Tbg972.11.10430"/>
<dbReference type="RefSeq" id="XP_011780188.1">
    <property type="nucleotide sequence ID" value="XM_011781886.1"/>
</dbReference>
<dbReference type="GO" id="GO:0005634">
    <property type="term" value="C:nucleus"/>
    <property type="evidence" value="ECO:0007669"/>
    <property type="project" value="TreeGrafter"/>
</dbReference>
<dbReference type="InterPro" id="IPR011760">
    <property type="entry name" value="PsdUridine_synth_TruD_insert"/>
</dbReference>
<evidence type="ECO:0000256" key="2">
    <source>
        <dbReference type="ARBA" id="ARBA00023235"/>
    </source>
</evidence>
<proteinExistence type="inferred from homology"/>
<feature type="region of interest" description="Disordered" evidence="3">
    <location>
        <begin position="277"/>
        <end position="318"/>
    </location>
</feature>
<dbReference type="OrthoDB" id="447290at2759"/>
<dbReference type="PANTHER" id="PTHR13326">
    <property type="entry name" value="TRNA PSEUDOURIDINE SYNTHASE D"/>
    <property type="match status" value="1"/>
</dbReference>
<accession>D0A8C3</accession>
<keyword evidence="5" id="KW-0456">Lyase</keyword>
<dbReference type="AlphaFoldDB" id="D0A8C3"/>
<dbReference type="EMBL" id="FN554974">
    <property type="protein sequence ID" value="CBH17924.1"/>
    <property type="molecule type" value="Genomic_DNA"/>
</dbReference>
<feature type="compositionally biased region" description="Basic and acidic residues" evidence="3">
    <location>
        <begin position="277"/>
        <end position="289"/>
    </location>
</feature>
<dbReference type="InterPro" id="IPR001656">
    <property type="entry name" value="PsdUridine_synth_TruD"/>
</dbReference>
<dbReference type="InterPro" id="IPR042214">
    <property type="entry name" value="TruD_catalytic"/>
</dbReference>
<gene>
    <name evidence="5" type="ORF">TbgDal_XI10430</name>
</gene>
<dbReference type="GeneID" id="23866181"/>
<dbReference type="GO" id="GO:0003723">
    <property type="term" value="F:RNA binding"/>
    <property type="evidence" value="ECO:0007669"/>
    <property type="project" value="InterPro"/>
</dbReference>
<comment type="similarity">
    <text evidence="1">Belongs to the pseudouridine synthase TruD family.</text>
</comment>
<dbReference type="PANTHER" id="PTHR13326:SF19">
    <property type="entry name" value="PSEUDOURIDINE SYNTHASE, PUTATIVE-RELATED"/>
    <property type="match status" value="1"/>
</dbReference>
<dbReference type="PROSITE" id="PS50984">
    <property type="entry name" value="TRUD"/>
    <property type="match status" value="1"/>
</dbReference>
<dbReference type="EC" id="4.2.1.70" evidence="5"/>
<dbReference type="Gene3D" id="3.30.2350.20">
    <property type="entry name" value="TruD, catalytic domain"/>
    <property type="match status" value="2"/>
</dbReference>
<evidence type="ECO:0000259" key="4">
    <source>
        <dbReference type="PROSITE" id="PS50984"/>
    </source>
</evidence>
<evidence type="ECO:0000313" key="6">
    <source>
        <dbReference type="Proteomes" id="UP000002316"/>
    </source>
</evidence>
<dbReference type="InterPro" id="IPR020103">
    <property type="entry name" value="PsdUridine_synth_cat_dom_sf"/>
</dbReference>
<dbReference type="GO" id="GO:0009982">
    <property type="term" value="F:pseudouridine synthase activity"/>
    <property type="evidence" value="ECO:0007669"/>
    <property type="project" value="InterPro"/>
</dbReference>
<evidence type="ECO:0000313" key="5">
    <source>
        <dbReference type="EMBL" id="CBH17924.1"/>
    </source>
</evidence>
<organism evidence="5 6">
    <name type="scientific">Trypanosoma brucei gambiense (strain MHOM/CI/86/DAL972)</name>
    <dbReference type="NCBI Taxonomy" id="679716"/>
    <lineage>
        <taxon>Eukaryota</taxon>
        <taxon>Discoba</taxon>
        <taxon>Euglenozoa</taxon>
        <taxon>Kinetoplastea</taxon>
        <taxon>Metakinetoplastina</taxon>
        <taxon>Trypanosomatida</taxon>
        <taxon>Trypanosomatidae</taxon>
        <taxon>Trypanosoma</taxon>
    </lineage>
</organism>
<dbReference type="GO" id="GO:0004730">
    <property type="term" value="F:pseudouridylate synthase activity"/>
    <property type="evidence" value="ECO:0007669"/>
    <property type="project" value="UniProtKB-EC"/>
</dbReference>
<evidence type="ECO:0000256" key="1">
    <source>
        <dbReference type="ARBA" id="ARBA00007953"/>
    </source>
</evidence>
<dbReference type="Pfam" id="PF01142">
    <property type="entry name" value="TruD"/>
    <property type="match status" value="2"/>
</dbReference>
<feature type="domain" description="TRUD" evidence="4">
    <location>
        <begin position="443"/>
        <end position="698"/>
    </location>
</feature>